<feature type="region of interest" description="Disordered" evidence="10">
    <location>
        <begin position="802"/>
        <end position="827"/>
    </location>
</feature>
<gene>
    <name evidence="13" type="ORF">LX97_03278</name>
</gene>
<evidence type="ECO:0000256" key="9">
    <source>
        <dbReference type="RuleBase" id="RU003357"/>
    </source>
</evidence>
<keyword evidence="4 8" id="KW-0812">Transmembrane</keyword>
<dbReference type="SUPFAM" id="SSF56935">
    <property type="entry name" value="Porins"/>
    <property type="match status" value="1"/>
</dbReference>
<evidence type="ECO:0000256" key="2">
    <source>
        <dbReference type="ARBA" id="ARBA00022448"/>
    </source>
</evidence>
<proteinExistence type="inferred from homology"/>
<dbReference type="Pfam" id="PF07715">
    <property type="entry name" value="Plug"/>
    <property type="match status" value="1"/>
</dbReference>
<protein>
    <submittedName>
        <fullName evidence="13">TonB-dependent receptor</fullName>
    </submittedName>
</protein>
<dbReference type="Proteomes" id="UP000248584">
    <property type="component" value="Unassembled WGS sequence"/>
</dbReference>
<evidence type="ECO:0000256" key="10">
    <source>
        <dbReference type="SAM" id="MobiDB-lite"/>
    </source>
</evidence>
<reference evidence="13 14" key="1">
    <citation type="submission" date="2018-06" db="EMBL/GenBank/DDBJ databases">
        <title>Genomic Encyclopedia of Archaeal and Bacterial Type Strains, Phase II (KMG-II): from individual species to whole genera.</title>
        <authorList>
            <person name="Goeker M."/>
        </authorList>
    </citation>
    <scope>NUCLEOTIDE SEQUENCE [LARGE SCALE GENOMIC DNA]</scope>
    <source>
        <strain evidence="13 14">DSM 17205</strain>
    </source>
</reference>
<dbReference type="InterPro" id="IPR000531">
    <property type="entry name" value="Beta-barrel_TonB"/>
</dbReference>
<feature type="domain" description="TonB-dependent receptor plug" evidence="12">
    <location>
        <begin position="132"/>
        <end position="229"/>
    </location>
</feature>
<evidence type="ECO:0000313" key="13">
    <source>
        <dbReference type="EMBL" id="PZX36815.1"/>
    </source>
</evidence>
<sequence>MQNSKLLVLATFFLGFFYSFGQNGTLSGKVIDGDFNDVLAFANVSAKGTNYGTASDFDGKYSIEMEPGTYTIVFTFVGYSTKEITDVVIKSGEVTNLDVTLTTAADALESVVITVTKRQNSEKAVLDVQKNATVVLDGLSSESIKKSGSSSVASAVKAVPGVSVQDGKFVYVRGLGDRYTKTLLNGMEVPGLDPDRNALQLDIFPTGVIENLQVKKSATADLTSDFTGGIVDILTKDIPSSEEYSISLSLGYNPSMHFNDDYLSYNGSDTDFLGFDDGQRDSPIAIGTTIPLLQQDGQFVRTLTQSFNPELAAMREKSFMDFGFSFAGGNKYKFESGNALGFTASLAYKNETEFYDNFIDGQVFRKRADTSNNDPRVDRTQQGSIGTNNVLLNGLLGVTYKTQYSKYRINLLHIQNGESNAALIFQENAERSSNQIKKDVLTYTERSLTNVLISGEHTNEDGSWNTEWKIAPTLSRVDDKDFRTTPFRIDGGVPTIEPSEAGDPTRLFRELEEINLASRLDLTKKHKLFSEAAKLRFGAGFTYKNRDFAVDQYSFILQNFQSSQFNGDPNQILDPANIYDPATGSGVAVRSDFNITNNFDSQITIGSAYVSDEFQITNRLKSIVGLRFEKFDLTYSGQNQQGQISDNAKFIDKADLFPSLNLIYDLNEARSFKLRGSYSRTTARPSFKEASDAEIFDPVSNFFFIGNRDIQPTYINNIDLRIENYGNGSDFFAFSTFYKDFTDPIELSFIREAEGQFTPLNLGNATVLGAEVEVRKNLGFITPGLKNFNTTLNVSVIDSQQNYSEDEEANRRDTLRDGETLDDTRPLQGQSPYLINAGLVYETENDLRIGTFFNVQGRTLQIVGSGDIPDVYTLPFNSLNLTANKTFGDKIKHSFGIKVENILGDDVESEYEFFGAENRTFSFRSPETAFSLSYGIKF</sequence>
<keyword evidence="3 8" id="KW-1134">Transmembrane beta strand</keyword>
<keyword evidence="5 9" id="KW-0798">TonB box</keyword>
<keyword evidence="14" id="KW-1185">Reference proteome</keyword>
<name>A0ABX5PU58_9FLAO</name>
<evidence type="ECO:0000256" key="3">
    <source>
        <dbReference type="ARBA" id="ARBA00022452"/>
    </source>
</evidence>
<keyword evidence="7 8" id="KW-0998">Cell outer membrane</keyword>
<comment type="caution">
    <text evidence="13">The sequence shown here is derived from an EMBL/GenBank/DDBJ whole genome shotgun (WGS) entry which is preliminary data.</text>
</comment>
<evidence type="ECO:0000256" key="7">
    <source>
        <dbReference type="ARBA" id="ARBA00023237"/>
    </source>
</evidence>
<evidence type="ECO:0000256" key="8">
    <source>
        <dbReference type="PROSITE-ProRule" id="PRU01360"/>
    </source>
</evidence>
<evidence type="ECO:0000259" key="11">
    <source>
        <dbReference type="Pfam" id="PF00593"/>
    </source>
</evidence>
<dbReference type="InterPro" id="IPR036942">
    <property type="entry name" value="Beta-barrel_TonB_sf"/>
</dbReference>
<dbReference type="SUPFAM" id="SSF49464">
    <property type="entry name" value="Carboxypeptidase regulatory domain-like"/>
    <property type="match status" value="1"/>
</dbReference>
<dbReference type="Gene3D" id="2.170.130.10">
    <property type="entry name" value="TonB-dependent receptor, plug domain"/>
    <property type="match status" value="1"/>
</dbReference>
<evidence type="ECO:0000256" key="1">
    <source>
        <dbReference type="ARBA" id="ARBA00004571"/>
    </source>
</evidence>
<evidence type="ECO:0000256" key="5">
    <source>
        <dbReference type="ARBA" id="ARBA00023077"/>
    </source>
</evidence>
<dbReference type="PANTHER" id="PTHR40980">
    <property type="entry name" value="PLUG DOMAIN-CONTAINING PROTEIN"/>
    <property type="match status" value="1"/>
</dbReference>
<dbReference type="Pfam" id="PF00593">
    <property type="entry name" value="TonB_dep_Rec_b-barrel"/>
    <property type="match status" value="1"/>
</dbReference>
<keyword evidence="6 8" id="KW-0472">Membrane</keyword>
<evidence type="ECO:0000256" key="4">
    <source>
        <dbReference type="ARBA" id="ARBA00022692"/>
    </source>
</evidence>
<dbReference type="InterPro" id="IPR039426">
    <property type="entry name" value="TonB-dep_rcpt-like"/>
</dbReference>
<evidence type="ECO:0000256" key="6">
    <source>
        <dbReference type="ARBA" id="ARBA00023136"/>
    </source>
</evidence>
<comment type="similarity">
    <text evidence="8 9">Belongs to the TonB-dependent receptor family.</text>
</comment>
<dbReference type="RefSeq" id="WP_015362404.1">
    <property type="nucleotide sequence ID" value="NZ_QKZR01000008.1"/>
</dbReference>
<dbReference type="InterPro" id="IPR037066">
    <property type="entry name" value="Plug_dom_sf"/>
</dbReference>
<feature type="domain" description="TonB-dependent receptor-like beta-barrel" evidence="11">
    <location>
        <begin position="443"/>
        <end position="902"/>
    </location>
</feature>
<dbReference type="Gene3D" id="2.40.170.20">
    <property type="entry name" value="TonB-dependent receptor, beta-barrel domain"/>
    <property type="match status" value="1"/>
</dbReference>
<evidence type="ECO:0000259" key="12">
    <source>
        <dbReference type="Pfam" id="PF07715"/>
    </source>
</evidence>
<dbReference type="PROSITE" id="PS52016">
    <property type="entry name" value="TONB_DEPENDENT_REC_3"/>
    <property type="match status" value="1"/>
</dbReference>
<accession>A0ABX5PU58</accession>
<feature type="compositionally biased region" description="Basic and acidic residues" evidence="10">
    <location>
        <begin position="809"/>
        <end position="825"/>
    </location>
</feature>
<keyword evidence="13" id="KW-0675">Receptor</keyword>
<dbReference type="InterPro" id="IPR008969">
    <property type="entry name" value="CarboxyPept-like_regulatory"/>
</dbReference>
<comment type="subcellular location">
    <subcellularLocation>
        <location evidence="1 8">Cell outer membrane</location>
        <topology evidence="1 8">Multi-pass membrane protein</topology>
    </subcellularLocation>
</comment>
<dbReference type="Pfam" id="PF13715">
    <property type="entry name" value="CarbopepD_reg_2"/>
    <property type="match status" value="1"/>
</dbReference>
<dbReference type="InterPro" id="IPR012910">
    <property type="entry name" value="Plug_dom"/>
</dbReference>
<organism evidence="13 14">
    <name type="scientific">Nonlabens dokdonensis</name>
    <dbReference type="NCBI Taxonomy" id="328515"/>
    <lineage>
        <taxon>Bacteria</taxon>
        <taxon>Pseudomonadati</taxon>
        <taxon>Bacteroidota</taxon>
        <taxon>Flavobacteriia</taxon>
        <taxon>Flavobacteriales</taxon>
        <taxon>Flavobacteriaceae</taxon>
        <taxon>Nonlabens</taxon>
    </lineage>
</organism>
<dbReference type="Gene3D" id="2.60.40.1120">
    <property type="entry name" value="Carboxypeptidase-like, regulatory domain"/>
    <property type="match status" value="1"/>
</dbReference>
<dbReference type="EMBL" id="QKZR01000008">
    <property type="protein sequence ID" value="PZX36815.1"/>
    <property type="molecule type" value="Genomic_DNA"/>
</dbReference>
<keyword evidence="2 8" id="KW-0813">Transport</keyword>
<dbReference type="PANTHER" id="PTHR40980:SF5">
    <property type="entry name" value="TONB-DEPENDENT RECEPTOR"/>
    <property type="match status" value="1"/>
</dbReference>
<evidence type="ECO:0000313" key="14">
    <source>
        <dbReference type="Proteomes" id="UP000248584"/>
    </source>
</evidence>